<dbReference type="EMBL" id="NEVH01024424">
    <property type="protein sequence ID" value="PNF17247.1"/>
    <property type="molecule type" value="Genomic_DNA"/>
</dbReference>
<name>A0A2J7PLN4_9NEOP</name>
<feature type="region of interest" description="Disordered" evidence="20">
    <location>
        <begin position="34"/>
        <end position="58"/>
    </location>
</feature>
<proteinExistence type="inferred from homology"/>
<dbReference type="FunCoup" id="A0A2J7PLN4">
    <property type="interactions" value="2153"/>
</dbReference>
<dbReference type="InterPro" id="IPR001406">
    <property type="entry name" value="PsdUridine_synth_TruA"/>
</dbReference>
<evidence type="ECO:0000256" key="9">
    <source>
        <dbReference type="ARBA" id="ARBA00052184"/>
    </source>
</evidence>
<dbReference type="EMBL" id="NEVH01024424">
    <property type="protein sequence ID" value="PNF17249.1"/>
    <property type="molecule type" value="Genomic_DNA"/>
</dbReference>
<comment type="subcellular location">
    <subcellularLocation>
        <location evidence="2">Nucleus</location>
    </subcellularLocation>
</comment>
<evidence type="ECO:0000256" key="11">
    <source>
        <dbReference type="ARBA" id="ARBA00064589"/>
    </source>
</evidence>
<evidence type="ECO:0000256" key="3">
    <source>
        <dbReference type="ARBA" id="ARBA00009375"/>
    </source>
</evidence>
<evidence type="ECO:0000256" key="18">
    <source>
        <dbReference type="PIRSR" id="PIRSR641708-1"/>
    </source>
</evidence>
<evidence type="ECO:0000256" key="12">
    <source>
        <dbReference type="ARBA" id="ARBA00066509"/>
    </source>
</evidence>
<evidence type="ECO:0000256" key="6">
    <source>
        <dbReference type="ARBA" id="ARBA00023235"/>
    </source>
</evidence>
<comment type="catalytic activity">
    <reaction evidence="9">
        <text>uridine(38/39/40) in tRNA = pseudouridine(38/39/40) in tRNA</text>
        <dbReference type="Rhea" id="RHEA:22376"/>
        <dbReference type="Rhea" id="RHEA-COMP:10085"/>
        <dbReference type="Rhea" id="RHEA-COMP:10087"/>
        <dbReference type="ChEBI" id="CHEBI:65314"/>
        <dbReference type="ChEBI" id="CHEBI:65315"/>
        <dbReference type="EC" id="5.4.99.12"/>
    </reaction>
</comment>
<evidence type="ECO:0000256" key="5">
    <source>
        <dbReference type="ARBA" id="ARBA00022694"/>
    </source>
</evidence>
<dbReference type="GO" id="GO:0003723">
    <property type="term" value="F:RNA binding"/>
    <property type="evidence" value="ECO:0007669"/>
    <property type="project" value="InterPro"/>
</dbReference>
<evidence type="ECO:0000256" key="1">
    <source>
        <dbReference type="ARBA" id="ARBA00001166"/>
    </source>
</evidence>
<dbReference type="OrthoDB" id="10256309at2759"/>
<comment type="function">
    <text evidence="10">Pseudouridylate synthase that catalyzes pseudouridylation of tRNAs and mRNAs. Acts on positions 27/28 in the anticodon stem and also positions 34 and 36 in the anticodon of an intron containing tRNA. Also catalyzes pseudouridylation of mRNAs: mediates pseudouridylation of mRNAs with the consensus sequence 5'-UGUAG-3'. Acts as a regulator of pre-mRNA splicing by mediating pseudouridylation of pre-mRNAs at locations associated with alternatively spliced regions. Pseudouridylation of pre-mRNAs near splice sites directly regulates mRNA splicing and mRNA 3'-end processing. Involved in regulation of nuclear receptor activity through pseudouridylation of SRA1 mRNA.</text>
</comment>
<feature type="active site" description="Nucleophile" evidence="18">
    <location>
        <position position="124"/>
    </location>
</feature>
<dbReference type="PANTHER" id="PTHR11142:SF4">
    <property type="entry name" value="PSEUDOURIDYLATE SYNTHASE 1 HOMOLOG"/>
    <property type="match status" value="1"/>
</dbReference>
<comment type="catalytic activity">
    <reaction evidence="1">
        <text>a uridine in mRNA = a pseudouridine in mRNA</text>
        <dbReference type="Rhea" id="RHEA:56644"/>
        <dbReference type="Rhea" id="RHEA-COMP:14658"/>
        <dbReference type="Rhea" id="RHEA-COMP:14659"/>
        <dbReference type="ChEBI" id="CHEBI:65314"/>
        <dbReference type="ChEBI" id="CHEBI:65315"/>
    </reaction>
</comment>
<comment type="catalytic activity">
    <reaction evidence="8">
        <text>a uridine in tRNA = a pseudouridine in tRNA</text>
        <dbReference type="Rhea" id="RHEA:54572"/>
        <dbReference type="Rhea" id="RHEA-COMP:13339"/>
        <dbReference type="Rhea" id="RHEA-COMP:13934"/>
        <dbReference type="ChEBI" id="CHEBI:65314"/>
        <dbReference type="ChEBI" id="CHEBI:65315"/>
    </reaction>
</comment>
<evidence type="ECO:0000256" key="8">
    <source>
        <dbReference type="ARBA" id="ARBA00036943"/>
    </source>
</evidence>
<evidence type="ECO:0000256" key="17">
    <source>
        <dbReference type="ARBA" id="ARBA00081344"/>
    </source>
</evidence>
<dbReference type="GO" id="GO:0031119">
    <property type="term" value="P:tRNA pseudouridine synthesis"/>
    <property type="evidence" value="ECO:0007669"/>
    <property type="project" value="InterPro"/>
</dbReference>
<dbReference type="Gene3D" id="3.30.70.580">
    <property type="entry name" value="Pseudouridine synthase I, catalytic domain, N-terminal subdomain"/>
    <property type="match status" value="1"/>
</dbReference>
<evidence type="ECO:0000256" key="7">
    <source>
        <dbReference type="ARBA" id="ARBA00023242"/>
    </source>
</evidence>
<dbReference type="EC" id="5.4.99.12" evidence="12"/>
<evidence type="ECO:0000256" key="16">
    <source>
        <dbReference type="ARBA" id="ARBA00080849"/>
    </source>
</evidence>
<dbReference type="GO" id="GO:1990481">
    <property type="term" value="P:mRNA pseudouridine synthesis"/>
    <property type="evidence" value="ECO:0007669"/>
    <property type="project" value="TreeGrafter"/>
</dbReference>
<dbReference type="EMBL" id="NEVH01024424">
    <property type="protein sequence ID" value="PNF17251.1"/>
    <property type="molecule type" value="Genomic_DNA"/>
</dbReference>
<evidence type="ECO:0000313" key="23">
    <source>
        <dbReference type="Proteomes" id="UP000235965"/>
    </source>
</evidence>
<dbReference type="CDD" id="cd02568">
    <property type="entry name" value="PseudoU_synth_PUS1_PUS2"/>
    <property type="match status" value="1"/>
</dbReference>
<dbReference type="HAMAP" id="MF_00171">
    <property type="entry name" value="TruA"/>
    <property type="match status" value="1"/>
</dbReference>
<evidence type="ECO:0000256" key="13">
    <source>
        <dbReference type="ARBA" id="ARBA00068582"/>
    </source>
</evidence>
<dbReference type="GO" id="GO:0160147">
    <property type="term" value="F:tRNA pseudouridine(38-40) synthase activity"/>
    <property type="evidence" value="ECO:0007669"/>
    <property type="project" value="UniProtKB-EC"/>
</dbReference>
<dbReference type="FunFam" id="3.30.70.660:FF:000002">
    <property type="entry name" value="tRNA pseudouridine synthase"/>
    <property type="match status" value="1"/>
</dbReference>
<dbReference type="InterPro" id="IPR020095">
    <property type="entry name" value="PsdUridine_synth_TruA_C"/>
</dbReference>
<accession>A0A2J7PLN4</accession>
<feature type="compositionally biased region" description="Basic and acidic residues" evidence="20">
    <location>
        <begin position="37"/>
        <end position="58"/>
    </location>
</feature>
<dbReference type="PANTHER" id="PTHR11142">
    <property type="entry name" value="PSEUDOURIDYLATE SYNTHASE"/>
    <property type="match status" value="1"/>
</dbReference>
<comment type="similarity">
    <text evidence="3">Belongs to the tRNA pseudouridine synthase TruA family.</text>
</comment>
<dbReference type="InterPro" id="IPR020103">
    <property type="entry name" value="PsdUridine_synth_cat_dom_sf"/>
</dbReference>
<dbReference type="STRING" id="105785.A0A2J7PLN4"/>
<dbReference type="InterPro" id="IPR041708">
    <property type="entry name" value="PUS1/PUS2-like"/>
</dbReference>
<dbReference type="Proteomes" id="UP000235965">
    <property type="component" value="Unassembled WGS sequence"/>
</dbReference>
<dbReference type="SUPFAM" id="SSF55120">
    <property type="entry name" value="Pseudouridine synthase"/>
    <property type="match status" value="1"/>
</dbReference>
<dbReference type="Gene3D" id="3.30.70.660">
    <property type="entry name" value="Pseudouridine synthase I, catalytic domain, C-terminal subdomain"/>
    <property type="match status" value="1"/>
</dbReference>
<keyword evidence="7" id="KW-0539">Nucleus</keyword>
<keyword evidence="6" id="KW-0413">Isomerase</keyword>
<comment type="caution">
    <text evidence="22">The sequence shown here is derived from an EMBL/GenBank/DDBJ whole genome shotgun (WGS) entry which is preliminary data.</text>
</comment>
<dbReference type="AlphaFoldDB" id="A0A2J7PLN4"/>
<keyword evidence="4" id="KW-0507">mRNA processing</keyword>
<evidence type="ECO:0000256" key="20">
    <source>
        <dbReference type="SAM" id="MobiDB-lite"/>
    </source>
</evidence>
<evidence type="ECO:0000256" key="2">
    <source>
        <dbReference type="ARBA" id="ARBA00004123"/>
    </source>
</evidence>
<dbReference type="FunFam" id="3.30.70.580:FF:000002">
    <property type="entry name" value="tRNA pseudouridine synthase"/>
    <property type="match status" value="1"/>
</dbReference>
<dbReference type="InParanoid" id="A0A2J7PLN4"/>
<dbReference type="InterPro" id="IPR020097">
    <property type="entry name" value="PsdUridine_synth_TruA_a/b_dom"/>
</dbReference>
<dbReference type="EMBL" id="NEVH01024424">
    <property type="protein sequence ID" value="PNF17246.1"/>
    <property type="molecule type" value="Genomic_DNA"/>
</dbReference>
<dbReference type="EMBL" id="NEVH01024424">
    <property type="protein sequence ID" value="PNF17248.1"/>
    <property type="molecule type" value="Genomic_DNA"/>
</dbReference>
<dbReference type="InterPro" id="IPR020094">
    <property type="entry name" value="TruA/RsuA/RluB/E/F_N"/>
</dbReference>
<protein>
    <recommendedName>
        <fullName evidence="13">Pseudouridylate synthase 1 homolog</fullName>
        <ecNumber evidence="12">5.4.99.12</ecNumber>
    </recommendedName>
    <alternativeName>
        <fullName evidence="14">tRNA pseudouridine synthase 1</fullName>
    </alternativeName>
    <alternativeName>
        <fullName evidence="17">tRNA pseudouridine(38-40) synthase</fullName>
    </alternativeName>
    <alternativeName>
        <fullName evidence="15">tRNA pseudouridylate synthase I</fullName>
    </alternativeName>
    <alternativeName>
        <fullName evidence="16">tRNA-uridine isomerase I</fullName>
    </alternativeName>
</protein>
<keyword evidence="5" id="KW-0819">tRNA processing</keyword>
<evidence type="ECO:0000256" key="10">
    <source>
        <dbReference type="ARBA" id="ARBA00053709"/>
    </source>
</evidence>
<comment type="subunit">
    <text evidence="11">Monomer. Forms a complex with RARG and the SRA1 RNA in the nucleus.</text>
</comment>
<evidence type="ECO:0000256" key="4">
    <source>
        <dbReference type="ARBA" id="ARBA00022664"/>
    </source>
</evidence>
<evidence type="ECO:0000256" key="19">
    <source>
        <dbReference type="PIRSR" id="PIRSR641708-2"/>
    </source>
</evidence>
<dbReference type="NCBIfam" id="TIGR00071">
    <property type="entry name" value="hisT_truA"/>
    <property type="match status" value="1"/>
</dbReference>
<evidence type="ECO:0000256" key="14">
    <source>
        <dbReference type="ARBA" id="ARBA00075153"/>
    </source>
</evidence>
<evidence type="ECO:0000313" key="22">
    <source>
        <dbReference type="EMBL" id="PNF17246.1"/>
    </source>
</evidence>
<gene>
    <name evidence="22" type="primary">Pus1_5</name>
    <name evidence="22" type="ORF">B7P43_G05221</name>
</gene>
<evidence type="ECO:0000259" key="21">
    <source>
        <dbReference type="Pfam" id="PF01416"/>
    </source>
</evidence>
<feature type="binding site" evidence="19">
    <location>
        <position position="178"/>
    </location>
    <ligand>
        <name>substrate</name>
    </ligand>
</feature>
<organism evidence="22 23">
    <name type="scientific">Cryptotermes secundus</name>
    <dbReference type="NCBI Taxonomy" id="105785"/>
    <lineage>
        <taxon>Eukaryota</taxon>
        <taxon>Metazoa</taxon>
        <taxon>Ecdysozoa</taxon>
        <taxon>Arthropoda</taxon>
        <taxon>Hexapoda</taxon>
        <taxon>Insecta</taxon>
        <taxon>Pterygota</taxon>
        <taxon>Neoptera</taxon>
        <taxon>Polyneoptera</taxon>
        <taxon>Dictyoptera</taxon>
        <taxon>Blattodea</taxon>
        <taxon>Blattoidea</taxon>
        <taxon>Termitoidae</taxon>
        <taxon>Kalotermitidae</taxon>
        <taxon>Cryptotermitinae</taxon>
        <taxon>Cryptotermes</taxon>
    </lineage>
</organism>
<dbReference type="GO" id="GO:0005634">
    <property type="term" value="C:nucleus"/>
    <property type="evidence" value="ECO:0007669"/>
    <property type="project" value="UniProtKB-SubCell"/>
</dbReference>
<evidence type="ECO:0000256" key="15">
    <source>
        <dbReference type="ARBA" id="ARBA00079087"/>
    </source>
</evidence>
<feature type="domain" description="Pseudouridine synthase I TruA alpha/beta" evidence="21">
    <location>
        <begin position="213"/>
        <end position="317"/>
    </location>
</feature>
<keyword evidence="23" id="KW-1185">Reference proteome</keyword>
<sequence length="440" mass="49226">MSRLGSSLRYSKFGFVFKLSGLLRTMCDTASAVSSEGESKKRPLQDIDTTDSKKQCTEPDRVKKRKVALLLAYSGQGYLGMQRNPGMKTIEEDLLTALLKASFITEEAFNTPQLIQFQRAARTDKGVSAARQVVSIKLPEDSKVEMINNHLPEQIHVLAVKRATKGFNSKSSCDARTYSYILPTFAFAPSNVEPSESYRITSEVMDSVRSTLKIFEGTHNFHNFTARKKPLDPSANRYIMSFEMGEPFICKGLEFSELRVKGQSFMLHQIRKMVGLTIAVARGLASVHTIHRAWKTERLDLPVAPGLGLILEEVHYERYNQRFGKDGIHEPLDWSEVEAEVTAFKENFIYPTITESEVEEKSMMTWLETLHLHSYSIREDNLSHGLATLGQAADMVEGMGDGDHGLVTLARAAAQVVQEGHNVMYNGDSNQQPSPNIPSP</sequence>
<reference evidence="22 23" key="1">
    <citation type="submission" date="2017-12" db="EMBL/GenBank/DDBJ databases">
        <title>Hemimetabolous genomes reveal molecular basis of termite eusociality.</title>
        <authorList>
            <person name="Harrison M.C."/>
            <person name="Jongepier E."/>
            <person name="Robertson H.M."/>
            <person name="Arning N."/>
            <person name="Bitard-Feildel T."/>
            <person name="Chao H."/>
            <person name="Childers C.P."/>
            <person name="Dinh H."/>
            <person name="Doddapaneni H."/>
            <person name="Dugan S."/>
            <person name="Gowin J."/>
            <person name="Greiner C."/>
            <person name="Han Y."/>
            <person name="Hu H."/>
            <person name="Hughes D.S.T."/>
            <person name="Huylmans A.-K."/>
            <person name="Kemena C."/>
            <person name="Kremer L.P.M."/>
            <person name="Lee S.L."/>
            <person name="Lopez-Ezquerra A."/>
            <person name="Mallet L."/>
            <person name="Monroy-Kuhn J.M."/>
            <person name="Moser A."/>
            <person name="Murali S.C."/>
            <person name="Muzny D.M."/>
            <person name="Otani S."/>
            <person name="Piulachs M.-D."/>
            <person name="Poelchau M."/>
            <person name="Qu J."/>
            <person name="Schaub F."/>
            <person name="Wada-Katsumata A."/>
            <person name="Worley K.C."/>
            <person name="Xie Q."/>
            <person name="Ylla G."/>
            <person name="Poulsen M."/>
            <person name="Gibbs R.A."/>
            <person name="Schal C."/>
            <person name="Richards S."/>
            <person name="Belles X."/>
            <person name="Korb J."/>
            <person name="Bornberg-Bauer E."/>
        </authorList>
    </citation>
    <scope>NUCLEOTIDE SEQUENCE [LARGE SCALE GENOMIC DNA]</scope>
    <source>
        <tissue evidence="22">Whole body</tissue>
    </source>
</reference>
<dbReference type="GO" id="GO:0006397">
    <property type="term" value="P:mRNA processing"/>
    <property type="evidence" value="ECO:0007669"/>
    <property type="project" value="UniProtKB-KW"/>
</dbReference>
<dbReference type="Pfam" id="PF01416">
    <property type="entry name" value="PseudoU_synth_1"/>
    <property type="match status" value="1"/>
</dbReference>
<dbReference type="EMBL" id="NEVH01024424">
    <property type="protein sequence ID" value="PNF17250.1"/>
    <property type="molecule type" value="Genomic_DNA"/>
</dbReference>